<name>A0A163IYB0_ABSGL</name>
<dbReference type="EMBL" id="LT550565">
    <property type="protein sequence ID" value="SAL96032.1"/>
    <property type="molecule type" value="Genomic_DNA"/>
</dbReference>
<dbReference type="Pfam" id="PF00665">
    <property type="entry name" value="rve"/>
    <property type="match status" value="1"/>
</dbReference>
<protein>
    <recommendedName>
        <fullName evidence="1">Integrase catalytic domain-containing protein</fullName>
    </recommendedName>
</protein>
<gene>
    <name evidence="2" type="primary">ABSGL_01388.1 scaffold 1425</name>
</gene>
<keyword evidence="3" id="KW-1185">Reference proteome</keyword>
<dbReference type="GO" id="GO:0015074">
    <property type="term" value="P:DNA integration"/>
    <property type="evidence" value="ECO:0007669"/>
    <property type="project" value="InterPro"/>
</dbReference>
<dbReference type="Gene3D" id="1.10.340.70">
    <property type="match status" value="1"/>
</dbReference>
<sequence>MGFKNTLYKISQHFYWDTMAKDVQEYIKRCPRCQTSGPRKLKELLHPVPVGSRPFEQWAFDVKHVPTSKTGARYIIAGIEYLTKWVEARAVRYQTSAEIASFIYEEIITRHGCPHIIITDNGKPFISDLIKKVCIHYAIHHKTISVGNSQSNGLIERLNGTVGSIIKKNAADHKVAWDQYLPAALYAYRTIKQESTGHSPFFLTYGYHPKTPFDQIHTSYSAGSSRFQYQLDIRTTKEIITLNQ</sequence>
<evidence type="ECO:0000259" key="1">
    <source>
        <dbReference type="PROSITE" id="PS50994"/>
    </source>
</evidence>
<dbReference type="InterPro" id="IPR041588">
    <property type="entry name" value="Integrase_H2C2"/>
</dbReference>
<dbReference type="InterPro" id="IPR001584">
    <property type="entry name" value="Integrase_cat-core"/>
</dbReference>
<dbReference type="PROSITE" id="PS50994">
    <property type="entry name" value="INTEGRASE"/>
    <property type="match status" value="1"/>
</dbReference>
<organism evidence="2">
    <name type="scientific">Absidia glauca</name>
    <name type="common">Pin mould</name>
    <dbReference type="NCBI Taxonomy" id="4829"/>
    <lineage>
        <taxon>Eukaryota</taxon>
        <taxon>Fungi</taxon>
        <taxon>Fungi incertae sedis</taxon>
        <taxon>Mucoromycota</taxon>
        <taxon>Mucoromycotina</taxon>
        <taxon>Mucoromycetes</taxon>
        <taxon>Mucorales</taxon>
        <taxon>Cunninghamellaceae</taxon>
        <taxon>Absidia</taxon>
    </lineage>
</organism>
<proteinExistence type="predicted"/>
<dbReference type="Gene3D" id="3.30.420.10">
    <property type="entry name" value="Ribonuclease H-like superfamily/Ribonuclease H"/>
    <property type="match status" value="1"/>
</dbReference>
<dbReference type="InterPro" id="IPR050951">
    <property type="entry name" value="Retrovirus_Pol_polyprotein"/>
</dbReference>
<dbReference type="OMA" id="ISHLWAN"/>
<evidence type="ECO:0000313" key="3">
    <source>
        <dbReference type="Proteomes" id="UP000078561"/>
    </source>
</evidence>
<feature type="non-terminal residue" evidence="2">
    <location>
        <position position="244"/>
    </location>
</feature>
<dbReference type="Proteomes" id="UP000078561">
    <property type="component" value="Unassembled WGS sequence"/>
</dbReference>
<dbReference type="AlphaFoldDB" id="A0A163IYB0"/>
<dbReference type="GO" id="GO:0005634">
    <property type="term" value="C:nucleus"/>
    <property type="evidence" value="ECO:0007669"/>
    <property type="project" value="UniProtKB-ARBA"/>
</dbReference>
<dbReference type="OrthoDB" id="5592268at2759"/>
<evidence type="ECO:0000313" key="2">
    <source>
        <dbReference type="EMBL" id="SAL96032.1"/>
    </source>
</evidence>
<reference evidence="2" key="1">
    <citation type="submission" date="2016-04" db="EMBL/GenBank/DDBJ databases">
        <authorList>
            <person name="Evans L.H."/>
            <person name="Alamgir A."/>
            <person name="Owens N."/>
            <person name="Weber N.D."/>
            <person name="Virtaneva K."/>
            <person name="Barbian K."/>
            <person name="Babar A."/>
            <person name="Rosenke K."/>
        </authorList>
    </citation>
    <scope>NUCLEOTIDE SEQUENCE [LARGE SCALE GENOMIC DNA]</scope>
    <source>
        <strain evidence="2">CBS 101.48</strain>
    </source>
</reference>
<dbReference type="SUPFAM" id="SSF53098">
    <property type="entry name" value="Ribonuclease H-like"/>
    <property type="match status" value="1"/>
</dbReference>
<dbReference type="GO" id="GO:0003676">
    <property type="term" value="F:nucleic acid binding"/>
    <property type="evidence" value="ECO:0007669"/>
    <property type="project" value="InterPro"/>
</dbReference>
<dbReference type="Pfam" id="PF17921">
    <property type="entry name" value="Integrase_H2C2"/>
    <property type="match status" value="1"/>
</dbReference>
<dbReference type="InterPro" id="IPR012337">
    <property type="entry name" value="RNaseH-like_sf"/>
</dbReference>
<dbReference type="PANTHER" id="PTHR37984">
    <property type="entry name" value="PROTEIN CBG26694"/>
    <property type="match status" value="1"/>
</dbReference>
<dbReference type="InterPro" id="IPR036397">
    <property type="entry name" value="RNaseH_sf"/>
</dbReference>
<dbReference type="STRING" id="4829.A0A163IYB0"/>
<dbReference type="InParanoid" id="A0A163IYB0"/>
<feature type="domain" description="Integrase catalytic" evidence="1">
    <location>
        <begin position="50"/>
        <end position="208"/>
    </location>
</feature>
<accession>A0A163IYB0</accession>
<dbReference type="PANTHER" id="PTHR37984:SF5">
    <property type="entry name" value="PROTEIN NYNRIN-LIKE"/>
    <property type="match status" value="1"/>
</dbReference>